<proteinExistence type="predicted"/>
<dbReference type="Gene3D" id="3.30.70.270">
    <property type="match status" value="1"/>
</dbReference>
<name>A0ABN7UGE4_GIGMA</name>
<dbReference type="SUPFAM" id="SSF56672">
    <property type="entry name" value="DNA/RNA polymerases"/>
    <property type="match status" value="1"/>
</dbReference>
<dbReference type="Proteomes" id="UP000789901">
    <property type="component" value="Unassembled WGS sequence"/>
</dbReference>
<sequence length="74" mass="8913">MTFLELASYYYCFIEGFSKKAGPLLKLLKKNEKFKWKKLQDDIFIWLKQCLTRSPILQYPDYSKPFVLFIDASY</sequence>
<gene>
    <name evidence="2" type="ORF">GMARGA_LOCUS5823</name>
</gene>
<reference evidence="2 3" key="1">
    <citation type="submission" date="2021-06" db="EMBL/GenBank/DDBJ databases">
        <authorList>
            <person name="Kallberg Y."/>
            <person name="Tangrot J."/>
            <person name="Rosling A."/>
        </authorList>
    </citation>
    <scope>NUCLEOTIDE SEQUENCE [LARGE SCALE GENOMIC DNA]</scope>
    <source>
        <strain evidence="2 3">120-4 pot B 10/14</strain>
    </source>
</reference>
<dbReference type="InterPro" id="IPR043128">
    <property type="entry name" value="Rev_trsase/Diguanyl_cyclase"/>
</dbReference>
<protein>
    <submittedName>
        <fullName evidence="2">12184_t:CDS:1</fullName>
    </submittedName>
</protein>
<organism evidence="2 3">
    <name type="scientific">Gigaspora margarita</name>
    <dbReference type="NCBI Taxonomy" id="4874"/>
    <lineage>
        <taxon>Eukaryota</taxon>
        <taxon>Fungi</taxon>
        <taxon>Fungi incertae sedis</taxon>
        <taxon>Mucoromycota</taxon>
        <taxon>Glomeromycotina</taxon>
        <taxon>Glomeromycetes</taxon>
        <taxon>Diversisporales</taxon>
        <taxon>Gigasporaceae</taxon>
        <taxon>Gigaspora</taxon>
    </lineage>
</organism>
<dbReference type="InterPro" id="IPR043502">
    <property type="entry name" value="DNA/RNA_pol_sf"/>
</dbReference>
<dbReference type="Pfam" id="PF17919">
    <property type="entry name" value="RT_RNaseH_2"/>
    <property type="match status" value="1"/>
</dbReference>
<accession>A0ABN7UGE4</accession>
<comment type="caution">
    <text evidence="2">The sequence shown here is derived from an EMBL/GenBank/DDBJ whole genome shotgun (WGS) entry which is preliminary data.</text>
</comment>
<dbReference type="PANTHER" id="PTHR33064:SF37">
    <property type="entry name" value="RIBONUCLEASE H"/>
    <property type="match status" value="1"/>
</dbReference>
<dbReference type="InterPro" id="IPR041577">
    <property type="entry name" value="RT_RNaseH_2"/>
</dbReference>
<evidence type="ECO:0000259" key="1">
    <source>
        <dbReference type="Pfam" id="PF17919"/>
    </source>
</evidence>
<dbReference type="EMBL" id="CAJVQB010002530">
    <property type="protein sequence ID" value="CAG8578287.1"/>
    <property type="molecule type" value="Genomic_DNA"/>
</dbReference>
<evidence type="ECO:0000313" key="2">
    <source>
        <dbReference type="EMBL" id="CAG8578287.1"/>
    </source>
</evidence>
<feature type="domain" description="Reverse transcriptase/retrotransposon-derived protein RNase H-like" evidence="1">
    <location>
        <begin position="36"/>
        <end position="73"/>
    </location>
</feature>
<evidence type="ECO:0000313" key="3">
    <source>
        <dbReference type="Proteomes" id="UP000789901"/>
    </source>
</evidence>
<dbReference type="InterPro" id="IPR051320">
    <property type="entry name" value="Viral_Replic_Matur_Polypro"/>
</dbReference>
<keyword evidence="3" id="KW-1185">Reference proteome</keyword>
<dbReference type="PANTHER" id="PTHR33064">
    <property type="entry name" value="POL PROTEIN"/>
    <property type="match status" value="1"/>
</dbReference>